<organism evidence="1 2">
    <name type="scientific">Colocasia esculenta</name>
    <name type="common">Wild taro</name>
    <name type="synonym">Arum esculentum</name>
    <dbReference type="NCBI Taxonomy" id="4460"/>
    <lineage>
        <taxon>Eukaryota</taxon>
        <taxon>Viridiplantae</taxon>
        <taxon>Streptophyta</taxon>
        <taxon>Embryophyta</taxon>
        <taxon>Tracheophyta</taxon>
        <taxon>Spermatophyta</taxon>
        <taxon>Magnoliopsida</taxon>
        <taxon>Liliopsida</taxon>
        <taxon>Araceae</taxon>
        <taxon>Aroideae</taxon>
        <taxon>Colocasieae</taxon>
        <taxon>Colocasia</taxon>
    </lineage>
</organism>
<sequence>MAGWVLWRGSYTAWAGSDAVHADGARAMRMLRCEAELAIQVRASAAADGDLGADGRGSRRPGCLYKDLRFAQGEELGDWARPLKPIGGGAC</sequence>
<reference evidence="1" key="1">
    <citation type="submission" date="2017-07" db="EMBL/GenBank/DDBJ databases">
        <title>Taro Niue Genome Assembly and Annotation.</title>
        <authorList>
            <person name="Atibalentja N."/>
            <person name="Keating K."/>
            <person name="Fields C.J."/>
        </authorList>
    </citation>
    <scope>NUCLEOTIDE SEQUENCE</scope>
    <source>
        <strain evidence="1">Niue_2</strain>
        <tissue evidence="1">Leaf</tissue>
    </source>
</reference>
<proteinExistence type="predicted"/>
<gene>
    <name evidence="1" type="ORF">Taro_038859</name>
</gene>
<accession>A0A843WKG8</accession>
<name>A0A843WKG8_COLES</name>
<protein>
    <submittedName>
        <fullName evidence="1">Uncharacterized protein</fullName>
    </submittedName>
</protein>
<dbReference type="AlphaFoldDB" id="A0A843WKG8"/>
<evidence type="ECO:0000313" key="2">
    <source>
        <dbReference type="Proteomes" id="UP000652761"/>
    </source>
</evidence>
<keyword evidence="2" id="KW-1185">Reference proteome</keyword>
<evidence type="ECO:0000313" key="1">
    <source>
        <dbReference type="EMBL" id="MQM06041.1"/>
    </source>
</evidence>
<dbReference type="Proteomes" id="UP000652761">
    <property type="component" value="Unassembled WGS sequence"/>
</dbReference>
<dbReference type="EMBL" id="NMUH01003525">
    <property type="protein sequence ID" value="MQM06041.1"/>
    <property type="molecule type" value="Genomic_DNA"/>
</dbReference>
<comment type="caution">
    <text evidence="1">The sequence shown here is derived from an EMBL/GenBank/DDBJ whole genome shotgun (WGS) entry which is preliminary data.</text>
</comment>